<evidence type="ECO:0000256" key="2">
    <source>
        <dbReference type="SAM" id="SignalP"/>
    </source>
</evidence>
<dbReference type="CDD" id="cd13544">
    <property type="entry name" value="PBP2_Fbp_like_1"/>
    <property type="match status" value="1"/>
</dbReference>
<dbReference type="RefSeq" id="WP_092750468.1">
    <property type="nucleotide sequence ID" value="NZ_FMAJ01000005.1"/>
</dbReference>
<dbReference type="GO" id="GO:0030975">
    <property type="term" value="F:thiamine binding"/>
    <property type="evidence" value="ECO:0007669"/>
    <property type="project" value="TreeGrafter"/>
</dbReference>
<feature type="signal peptide" evidence="2">
    <location>
        <begin position="1"/>
        <end position="23"/>
    </location>
</feature>
<dbReference type="SUPFAM" id="SSF53850">
    <property type="entry name" value="Periplasmic binding protein-like II"/>
    <property type="match status" value="1"/>
</dbReference>
<dbReference type="PIRSF" id="PIRSF002825">
    <property type="entry name" value="CfbpA"/>
    <property type="match status" value="1"/>
</dbReference>
<organism evidence="3 4">
    <name type="scientific">Rhizobium aethiopicum</name>
    <dbReference type="NCBI Taxonomy" id="1138170"/>
    <lineage>
        <taxon>Bacteria</taxon>
        <taxon>Pseudomonadati</taxon>
        <taxon>Pseudomonadota</taxon>
        <taxon>Alphaproteobacteria</taxon>
        <taxon>Hyphomicrobiales</taxon>
        <taxon>Rhizobiaceae</taxon>
        <taxon>Rhizobium/Agrobacterium group</taxon>
        <taxon>Rhizobium</taxon>
    </lineage>
</organism>
<dbReference type="PANTHER" id="PTHR30006">
    <property type="entry name" value="THIAMINE-BINDING PERIPLASMIC PROTEIN-RELATED"/>
    <property type="match status" value="1"/>
</dbReference>
<gene>
    <name evidence="3" type="ORF">GA0061105_105136</name>
</gene>
<dbReference type="GO" id="GO:0030976">
    <property type="term" value="F:thiamine pyrophosphate binding"/>
    <property type="evidence" value="ECO:0007669"/>
    <property type="project" value="TreeGrafter"/>
</dbReference>
<accession>A0A1C3Y2K9</accession>
<dbReference type="EMBL" id="FMAJ01000005">
    <property type="protein sequence ID" value="SCB58669.1"/>
    <property type="molecule type" value="Genomic_DNA"/>
</dbReference>
<dbReference type="AlphaFoldDB" id="A0A1C3Y2K9"/>
<sequence length="340" mass="36248">MRSITAFSAVAALWLASAGTGMAASSLTVLCGVDEMWCAAMKTAYETKSGLEISVTRKSTGDILNQIRAEKSAPTVDVWWGGTGDTHLQAGSENLLEPYQPAHQRDMLPWAQNFFAMSGGRSAGIYAGALGFAYNADLLRELKLPAPTCWKDLTDVAYRGRVQSANPNSSGTAFTTLATLVQLFGEDEAFRYLAALNRNIERYTPSGSAPIKAAARGETLIGISFMHDAVTQKQAGFPLVIVAPCEGTGYEIGAVSIVKGAKNIEEAKRFVDFALSPEGQGTGAASGQNQVPSNAKSRLPLAAPDISMIKMVDYDFATFGSPEERSRLLRRFGAEIAATN</sequence>
<keyword evidence="1 2" id="KW-0732">Signal</keyword>
<evidence type="ECO:0000256" key="1">
    <source>
        <dbReference type="ARBA" id="ARBA00022729"/>
    </source>
</evidence>
<dbReference type="Pfam" id="PF13343">
    <property type="entry name" value="SBP_bac_6"/>
    <property type="match status" value="1"/>
</dbReference>
<name>A0A1C3Y2K9_9HYPH</name>
<dbReference type="Gene3D" id="3.40.190.10">
    <property type="entry name" value="Periplasmic binding protein-like II"/>
    <property type="match status" value="2"/>
</dbReference>
<evidence type="ECO:0000313" key="3">
    <source>
        <dbReference type="EMBL" id="SCB58669.1"/>
    </source>
</evidence>
<evidence type="ECO:0000313" key="4">
    <source>
        <dbReference type="Proteomes" id="UP000198723"/>
    </source>
</evidence>
<dbReference type="GO" id="GO:0015888">
    <property type="term" value="P:thiamine transport"/>
    <property type="evidence" value="ECO:0007669"/>
    <property type="project" value="TreeGrafter"/>
</dbReference>
<feature type="chain" id="PRO_5008687203" evidence="2">
    <location>
        <begin position="24"/>
        <end position="340"/>
    </location>
</feature>
<proteinExistence type="predicted"/>
<dbReference type="GO" id="GO:0030288">
    <property type="term" value="C:outer membrane-bounded periplasmic space"/>
    <property type="evidence" value="ECO:0007669"/>
    <property type="project" value="TreeGrafter"/>
</dbReference>
<dbReference type="PANTHER" id="PTHR30006:SF2">
    <property type="entry name" value="ABC TRANSPORTER SUBSTRATE-BINDING PROTEIN"/>
    <property type="match status" value="1"/>
</dbReference>
<dbReference type="Proteomes" id="UP000198723">
    <property type="component" value="Unassembled WGS sequence"/>
</dbReference>
<dbReference type="STRING" id="1138170.GA0061105_105136"/>
<dbReference type="InterPro" id="IPR026045">
    <property type="entry name" value="Ferric-bd"/>
</dbReference>
<protein>
    <submittedName>
        <fullName evidence="3">Iron(III) transport system substrate-binding protein</fullName>
    </submittedName>
</protein>
<reference evidence="3 4" key="1">
    <citation type="submission" date="2016-08" db="EMBL/GenBank/DDBJ databases">
        <authorList>
            <person name="Seilhamer J.J."/>
        </authorList>
    </citation>
    <scope>NUCLEOTIDE SEQUENCE [LARGE SCALE GENOMIC DNA]</scope>
    <source>
        <strain evidence="3 4">HBR26</strain>
    </source>
</reference>